<keyword evidence="9" id="KW-1185">Reference proteome</keyword>
<dbReference type="InterPro" id="IPR044152">
    <property type="entry name" value="YqjM-like"/>
</dbReference>
<evidence type="ECO:0000256" key="5">
    <source>
        <dbReference type="ARBA" id="ARBA00023002"/>
    </source>
</evidence>
<dbReference type="InterPro" id="IPR001155">
    <property type="entry name" value="OxRdtase_FMN_N"/>
</dbReference>
<proteinExistence type="predicted"/>
<evidence type="ECO:0000313" key="8">
    <source>
        <dbReference type="EMBL" id="MBB4890431.1"/>
    </source>
</evidence>
<gene>
    <name evidence="8" type="ORF">FHS38_006516</name>
</gene>
<feature type="region of interest" description="Disordered" evidence="6">
    <location>
        <begin position="104"/>
        <end position="125"/>
    </location>
</feature>
<accession>A0A7W7LIX4</accession>
<dbReference type="InterPro" id="IPR013785">
    <property type="entry name" value="Aldolase_TIM"/>
</dbReference>
<dbReference type="PANTHER" id="PTHR43303:SF4">
    <property type="entry name" value="NADPH DEHYDROGENASE C23G7.10C-RELATED"/>
    <property type="match status" value="1"/>
</dbReference>
<evidence type="ECO:0000259" key="7">
    <source>
        <dbReference type="Pfam" id="PF00724"/>
    </source>
</evidence>
<evidence type="ECO:0000256" key="6">
    <source>
        <dbReference type="SAM" id="MobiDB-lite"/>
    </source>
</evidence>
<keyword evidence="2" id="KW-0285">Flavoprotein</keyword>
<evidence type="ECO:0000256" key="2">
    <source>
        <dbReference type="ARBA" id="ARBA00022630"/>
    </source>
</evidence>
<evidence type="ECO:0000256" key="3">
    <source>
        <dbReference type="ARBA" id="ARBA00022643"/>
    </source>
</evidence>
<dbReference type="Gene3D" id="3.20.20.70">
    <property type="entry name" value="Aldolase class I"/>
    <property type="match status" value="1"/>
</dbReference>
<comment type="cofactor">
    <cofactor evidence="1">
        <name>FMN</name>
        <dbReference type="ChEBI" id="CHEBI:58210"/>
    </cofactor>
</comment>
<dbReference type="SUPFAM" id="SSF51395">
    <property type="entry name" value="FMN-linked oxidoreductases"/>
    <property type="match status" value="1"/>
</dbReference>
<name>A0A7W7LIX4_STRNE</name>
<evidence type="ECO:0000256" key="1">
    <source>
        <dbReference type="ARBA" id="ARBA00001917"/>
    </source>
</evidence>
<dbReference type="Proteomes" id="UP000556436">
    <property type="component" value="Unassembled WGS sequence"/>
</dbReference>
<sequence>MIMHPLSTPLRLREVELRNRIGLPAMSTYQAAAGNLPDPRWHLPHYLTRSIGMGLVIVEATAVAPEGLATPHDLGLWDDEQTKALAALADVIADQGAVPGLQLSHAGRKASRSRPFGPGGDAPLAEADGGWQPLGPSPLPFADGYRAPTSMTPAQLKEAVRQFAAAAARAATAGFRLLELHAGHGRLLHSFLSPIANQHSDAYGGDFTGRTRLLRQVVRAVRTTWPAELPLVVRLSVRDFLPGGWSLEDTIRLVPLLADDGADLIDCTSGGIARPETRPTGPAWQAPYAHAVRRDSGVPTAAVGKITTLEQAEQLLAEGACDLVLMGRALLVDPMLPARHDHSLAPAPYQRALATTTVGPDDGHLPPEL</sequence>
<keyword evidence="3" id="KW-0288">FMN</keyword>
<dbReference type="PANTHER" id="PTHR43303">
    <property type="entry name" value="NADPH DEHYDROGENASE C23G7.10C-RELATED"/>
    <property type="match status" value="1"/>
</dbReference>
<evidence type="ECO:0000256" key="4">
    <source>
        <dbReference type="ARBA" id="ARBA00022857"/>
    </source>
</evidence>
<dbReference type="GO" id="GO:0003959">
    <property type="term" value="F:NADPH dehydrogenase activity"/>
    <property type="evidence" value="ECO:0007669"/>
    <property type="project" value="InterPro"/>
</dbReference>
<comment type="caution">
    <text evidence="8">The sequence shown here is derived from an EMBL/GenBank/DDBJ whole genome shotgun (WGS) entry which is preliminary data.</text>
</comment>
<keyword evidence="4" id="KW-0521">NADP</keyword>
<dbReference type="RefSeq" id="WP_221495616.1">
    <property type="nucleotide sequence ID" value="NZ_BMRW01000017.1"/>
</dbReference>
<dbReference type="Pfam" id="PF00724">
    <property type="entry name" value="Oxidored_FMN"/>
    <property type="match status" value="1"/>
</dbReference>
<keyword evidence="5" id="KW-0560">Oxidoreductase</keyword>
<reference evidence="8 9" key="1">
    <citation type="submission" date="2020-08" db="EMBL/GenBank/DDBJ databases">
        <title>Genomic Encyclopedia of Type Strains, Phase III (KMG-III): the genomes of soil and plant-associated and newly described type strains.</title>
        <authorList>
            <person name="Whitman W."/>
        </authorList>
    </citation>
    <scope>NUCLEOTIDE SEQUENCE [LARGE SCALE GENOMIC DNA]</scope>
    <source>
        <strain evidence="8 9">CECT 3265</strain>
    </source>
</reference>
<evidence type="ECO:0000313" key="9">
    <source>
        <dbReference type="Proteomes" id="UP000556436"/>
    </source>
</evidence>
<protein>
    <submittedName>
        <fullName evidence="8">2,4-dienoyl-CoA reductase-like NADH-dependent reductase (Old Yellow Enzyme family)</fullName>
    </submittedName>
</protein>
<dbReference type="GO" id="GO:0010181">
    <property type="term" value="F:FMN binding"/>
    <property type="evidence" value="ECO:0007669"/>
    <property type="project" value="InterPro"/>
</dbReference>
<feature type="domain" description="NADH:flavin oxidoreductase/NADH oxidase N-terminal" evidence="7">
    <location>
        <begin position="6"/>
        <end position="344"/>
    </location>
</feature>
<dbReference type="GO" id="GO:0050661">
    <property type="term" value="F:NADP binding"/>
    <property type="evidence" value="ECO:0007669"/>
    <property type="project" value="InterPro"/>
</dbReference>
<dbReference type="EMBL" id="JACHJG010000019">
    <property type="protein sequence ID" value="MBB4890431.1"/>
    <property type="molecule type" value="Genomic_DNA"/>
</dbReference>
<dbReference type="AlphaFoldDB" id="A0A7W7LIX4"/>
<organism evidence="8 9">
    <name type="scientific">Streptomyces netropsis</name>
    <name type="common">Streptoverticillium netropsis</name>
    <dbReference type="NCBI Taxonomy" id="55404"/>
    <lineage>
        <taxon>Bacteria</taxon>
        <taxon>Bacillati</taxon>
        <taxon>Actinomycetota</taxon>
        <taxon>Actinomycetes</taxon>
        <taxon>Kitasatosporales</taxon>
        <taxon>Streptomycetaceae</taxon>
        <taxon>Streptomyces</taxon>
    </lineage>
</organism>